<dbReference type="AlphaFoldDB" id="A0A2S7WW84"/>
<dbReference type="RefSeq" id="WP_105020387.1">
    <property type="nucleotide sequence ID" value="NZ_MSCM01000001.1"/>
</dbReference>
<sequence length="240" mass="28353">MSFLKAEWRKLAFANYEVDPNILAAYVPPGTELDLYKGKCFVSLIGFLFLDTKIKGIKIPFHSKVEEVNLRFYVKRLENNTWKRGAVFIKEIVSKPMLTFVANTIYNEHYETMPMKYIWEENTKNRSVAYHWEKNKIWQSFKVTAALETIKIEENSETEFITEHYWGYAKVNDIITNEYQVTHPRWEQYKVESSEIIVDFELVYGKDFKFLNTIKPTSIMLIEGSKITIEGKKTIKKETL</sequence>
<evidence type="ECO:0008006" key="3">
    <source>
        <dbReference type="Google" id="ProtNLM"/>
    </source>
</evidence>
<dbReference type="EMBL" id="MSCM01000001">
    <property type="protein sequence ID" value="PQJ81817.1"/>
    <property type="molecule type" value="Genomic_DNA"/>
</dbReference>
<dbReference type="PANTHER" id="PTHR39186">
    <property type="entry name" value="DUF2071 FAMILY PROTEIN"/>
    <property type="match status" value="1"/>
</dbReference>
<evidence type="ECO:0000313" key="1">
    <source>
        <dbReference type="EMBL" id="PQJ81817.1"/>
    </source>
</evidence>
<dbReference type="OrthoDB" id="1421826at2"/>
<comment type="caution">
    <text evidence="1">The sequence shown here is derived from an EMBL/GenBank/DDBJ whole genome shotgun (WGS) entry which is preliminary data.</text>
</comment>
<dbReference type="Proteomes" id="UP000239068">
    <property type="component" value="Unassembled WGS sequence"/>
</dbReference>
<protein>
    <recommendedName>
        <fullName evidence="3">DUF2071 domain-containing protein</fullName>
    </recommendedName>
</protein>
<dbReference type="Pfam" id="PF09844">
    <property type="entry name" value="DUF2071"/>
    <property type="match status" value="1"/>
</dbReference>
<proteinExistence type="predicted"/>
<dbReference type="InterPro" id="IPR018644">
    <property type="entry name" value="DUF2071"/>
</dbReference>
<gene>
    <name evidence="1" type="ORF">BTO16_04190</name>
</gene>
<dbReference type="PANTHER" id="PTHR39186:SF1">
    <property type="entry name" value="DUF2071 DOMAIN-CONTAINING PROTEIN"/>
    <property type="match status" value="1"/>
</dbReference>
<organism evidence="1 2">
    <name type="scientific">Polaribacter glomeratus</name>
    <dbReference type="NCBI Taxonomy" id="102"/>
    <lineage>
        <taxon>Bacteria</taxon>
        <taxon>Pseudomonadati</taxon>
        <taxon>Bacteroidota</taxon>
        <taxon>Flavobacteriia</taxon>
        <taxon>Flavobacteriales</taxon>
        <taxon>Flavobacteriaceae</taxon>
    </lineage>
</organism>
<evidence type="ECO:0000313" key="2">
    <source>
        <dbReference type="Proteomes" id="UP000239068"/>
    </source>
</evidence>
<name>A0A2S7WW84_9FLAO</name>
<reference evidence="1 2" key="1">
    <citation type="submission" date="2016-12" db="EMBL/GenBank/DDBJ databases">
        <title>Trade-off between light-utilization and light-protection in marine flavobacteria.</title>
        <authorList>
            <person name="Kumagai Y."/>
            <person name="Yoshizawa S."/>
            <person name="Kogure K."/>
            <person name="Iwasaki W."/>
        </authorList>
    </citation>
    <scope>NUCLEOTIDE SEQUENCE [LARGE SCALE GENOMIC DNA]</scope>
    <source>
        <strain evidence="1 2">ATCC 43844</strain>
    </source>
</reference>
<accession>A0A2S7WW84</accession>
<keyword evidence="2" id="KW-1185">Reference proteome</keyword>